<gene>
    <name evidence="2" type="ORF">PICST_33419</name>
</gene>
<feature type="compositionally biased region" description="Basic residues" evidence="1">
    <location>
        <begin position="518"/>
        <end position="531"/>
    </location>
</feature>
<evidence type="ECO:0000256" key="1">
    <source>
        <dbReference type="SAM" id="MobiDB-lite"/>
    </source>
</evidence>
<feature type="compositionally biased region" description="Polar residues" evidence="1">
    <location>
        <begin position="238"/>
        <end position="248"/>
    </location>
</feature>
<evidence type="ECO:0000313" key="2">
    <source>
        <dbReference type="EMBL" id="ABN68096.2"/>
    </source>
</evidence>
<dbReference type="Proteomes" id="UP000002258">
    <property type="component" value="Chromosome 7"/>
</dbReference>
<proteinExistence type="predicted"/>
<reference evidence="2 3" key="1">
    <citation type="journal article" date="2007" name="Nat. Biotechnol.">
        <title>Genome sequence of the lignocellulose-bioconverting and xylose-fermenting yeast Pichia stipitis.</title>
        <authorList>
            <person name="Jeffries T.W."/>
            <person name="Grigoriev I.V."/>
            <person name="Grimwood J."/>
            <person name="Laplaza J.M."/>
            <person name="Aerts A."/>
            <person name="Salamov A."/>
            <person name="Schmutz J."/>
            <person name="Lindquist E."/>
            <person name="Dehal P."/>
            <person name="Shapiro H."/>
            <person name="Jin Y.S."/>
            <person name="Passoth V."/>
            <person name="Richardson P.M."/>
        </authorList>
    </citation>
    <scope>NUCLEOTIDE SEQUENCE [LARGE SCALE GENOMIC DNA]</scope>
    <source>
        <strain evidence="3">ATCC 58785 / CBS 6054 / NBRC 10063 / NRRL Y-11545</strain>
    </source>
</reference>
<feature type="region of interest" description="Disordered" evidence="1">
    <location>
        <begin position="126"/>
        <end position="534"/>
    </location>
</feature>
<dbReference type="eggNOG" id="ENOG502R6DJ">
    <property type="taxonomic scope" value="Eukaryota"/>
</dbReference>
<feature type="compositionally biased region" description="Basic and acidic residues" evidence="1">
    <location>
        <begin position="24"/>
        <end position="39"/>
    </location>
</feature>
<dbReference type="GeneID" id="4840442"/>
<dbReference type="OrthoDB" id="4067583at2759"/>
<dbReference type="KEGG" id="pic:PICST_33419"/>
<dbReference type="OMA" id="EYYDIGE"/>
<dbReference type="AlphaFoldDB" id="A3LZ53"/>
<organism evidence="2 3">
    <name type="scientific">Scheffersomyces stipitis (strain ATCC 58785 / CBS 6054 / NBRC 10063 / NRRL Y-11545)</name>
    <name type="common">Yeast</name>
    <name type="synonym">Pichia stipitis</name>
    <dbReference type="NCBI Taxonomy" id="322104"/>
    <lineage>
        <taxon>Eukaryota</taxon>
        <taxon>Fungi</taxon>
        <taxon>Dikarya</taxon>
        <taxon>Ascomycota</taxon>
        <taxon>Saccharomycotina</taxon>
        <taxon>Pichiomycetes</taxon>
        <taxon>Debaryomycetaceae</taxon>
        <taxon>Scheffersomyces</taxon>
    </lineage>
</organism>
<keyword evidence="3" id="KW-1185">Reference proteome</keyword>
<feature type="compositionally biased region" description="Polar residues" evidence="1">
    <location>
        <begin position="219"/>
        <end position="228"/>
    </location>
</feature>
<feature type="compositionally biased region" description="Basic and acidic residues" evidence="1">
    <location>
        <begin position="383"/>
        <end position="395"/>
    </location>
</feature>
<feature type="compositionally biased region" description="Polar residues" evidence="1">
    <location>
        <begin position="370"/>
        <end position="382"/>
    </location>
</feature>
<feature type="region of interest" description="Disordered" evidence="1">
    <location>
        <begin position="1"/>
        <end position="108"/>
    </location>
</feature>
<sequence length="615" mass="68262">MDPPNKLDPLGFLDPSPQSSIDSIEFRKHLASMAEDHQSKKAAASEFSYSASENLNTPQSSKIRTQETENPSFDSSKNDSQLLHLRNQSGASGYEQSKHRLTTDSYGLQTPVLQGEDFLANLHSPASDFSKFKAPRTRESYLSQYSGKVDRVDDMGAQATVKLVRHDSTKKEEKSKDVSTNSVSPSQSSLQSGKEPSIKLGKLPTVTKSYSPEEDSKSPDISYTTNIEGSVPPRSNRRPLSSAVSSSIDNDHSNEDLENSIVENVEKTPDTKFKQRRSRAFSGTLNHDLDQLMLSANSLKSEESHDIPEEQKPTISDTSANLARETEAGPSAKEDFQGFGGNLPGSNITLEPIERPQLQEIPHDEREISNTKSIKSHNSVRSGHSEPDLHPKDSTDTFQTAESPGELHSEKLRSKTPTSSLPPRPSLDNIIRAREASASYQIRESPESEEDENATAKLEEIDNSKEVTQPEQELDVAGEPIVTPHINQGNDDSYIDIEEPRLVHKPSRGKSVKDSTRRHTHKKSKTVKTKQAKGTSANLKPFSYNTLINLLESMNGTIIGEEFSQLNLPMKEKQLIEKIVDSLSRLTSDMVLDQSRYEIGIQRLEKALRVLEGFM</sequence>
<dbReference type="InParanoid" id="A3LZ53"/>
<feature type="compositionally biased region" description="Basic and acidic residues" evidence="1">
    <location>
        <begin position="264"/>
        <end position="273"/>
    </location>
</feature>
<feature type="compositionally biased region" description="Low complexity" evidence="1">
    <location>
        <begin position="41"/>
        <end position="53"/>
    </location>
</feature>
<feature type="compositionally biased region" description="Basic and acidic residues" evidence="1">
    <location>
        <begin position="300"/>
        <end position="312"/>
    </location>
</feature>
<evidence type="ECO:0000313" key="3">
    <source>
        <dbReference type="Proteomes" id="UP000002258"/>
    </source>
</evidence>
<name>A3LZ53_PICST</name>
<dbReference type="RefSeq" id="XP_001386125.2">
    <property type="nucleotide sequence ID" value="XM_001386088.1"/>
</dbReference>
<feature type="compositionally biased region" description="Low complexity" evidence="1">
    <location>
        <begin position="178"/>
        <end position="192"/>
    </location>
</feature>
<dbReference type="STRING" id="322104.A3LZ53"/>
<feature type="compositionally biased region" description="Polar residues" evidence="1">
    <location>
        <begin position="54"/>
        <end position="95"/>
    </location>
</feature>
<feature type="compositionally biased region" description="Basic and acidic residues" evidence="1">
    <location>
        <begin position="324"/>
        <end position="336"/>
    </location>
</feature>
<dbReference type="FunCoup" id="A3LZ53">
    <property type="interactions" value="92"/>
</dbReference>
<protein>
    <submittedName>
        <fullName evidence="2">Uncharacterized protein</fullName>
    </submittedName>
</protein>
<dbReference type="HOGENOM" id="CLU_042317_0_0_1"/>
<accession>A3LZ53</accession>
<feature type="compositionally biased region" description="Basic and acidic residues" evidence="1">
    <location>
        <begin position="164"/>
        <end position="177"/>
    </location>
</feature>
<dbReference type="EMBL" id="CP000501">
    <property type="protein sequence ID" value="ABN68096.2"/>
    <property type="molecule type" value="Genomic_DNA"/>
</dbReference>